<comment type="caution">
    <text evidence="3">The sequence shown here is derived from an EMBL/GenBank/DDBJ whole genome shotgun (WGS) entry which is preliminary data.</text>
</comment>
<dbReference type="PANTHER" id="PTHR44154">
    <property type="entry name" value="QUINONE OXIDOREDUCTASE"/>
    <property type="match status" value="1"/>
</dbReference>
<dbReference type="OrthoDB" id="9788224at2"/>
<dbReference type="InterPro" id="IPR020843">
    <property type="entry name" value="ER"/>
</dbReference>
<dbReference type="CDD" id="cd08253">
    <property type="entry name" value="zeta_crystallin"/>
    <property type="match status" value="1"/>
</dbReference>
<dbReference type="SMART" id="SM00829">
    <property type="entry name" value="PKS_ER"/>
    <property type="match status" value="1"/>
</dbReference>
<evidence type="ECO:0000313" key="4">
    <source>
        <dbReference type="Proteomes" id="UP000321548"/>
    </source>
</evidence>
<dbReference type="RefSeq" id="WP_147704850.1">
    <property type="nucleotide sequence ID" value="NZ_VDUY01000005.1"/>
</dbReference>
<evidence type="ECO:0000256" key="1">
    <source>
        <dbReference type="ARBA" id="ARBA00022857"/>
    </source>
</evidence>
<dbReference type="PANTHER" id="PTHR44154:SF1">
    <property type="entry name" value="QUINONE OXIDOREDUCTASE"/>
    <property type="match status" value="1"/>
</dbReference>
<dbReference type="InterPro" id="IPR013149">
    <property type="entry name" value="ADH-like_C"/>
</dbReference>
<dbReference type="Proteomes" id="UP000321548">
    <property type="component" value="Unassembled WGS sequence"/>
</dbReference>
<evidence type="ECO:0000313" key="3">
    <source>
        <dbReference type="EMBL" id="TXL64601.1"/>
    </source>
</evidence>
<keyword evidence="4" id="KW-1185">Reference proteome</keyword>
<dbReference type="InterPro" id="IPR051603">
    <property type="entry name" value="Zinc-ADH_QOR/CCCR"/>
</dbReference>
<evidence type="ECO:0000259" key="2">
    <source>
        <dbReference type="SMART" id="SM00829"/>
    </source>
</evidence>
<dbReference type="SUPFAM" id="SSF51735">
    <property type="entry name" value="NAD(P)-binding Rossmann-fold domains"/>
    <property type="match status" value="1"/>
</dbReference>
<protein>
    <submittedName>
        <fullName evidence="3">NADPH:quinone reductase</fullName>
    </submittedName>
</protein>
<dbReference type="AlphaFoldDB" id="A0A5C8NSC8"/>
<keyword evidence="1" id="KW-0521">NADP</keyword>
<proteinExistence type="predicted"/>
<dbReference type="GO" id="GO:0016491">
    <property type="term" value="F:oxidoreductase activity"/>
    <property type="evidence" value="ECO:0007669"/>
    <property type="project" value="InterPro"/>
</dbReference>
<sequence>MKAAWYEKKGAAREVLRVGERPDPQPAAGEVRVRIRMSAVNPSDTKSRGGLRVKEMPFPVVVPHQDGAGEIDAVGQGVDPGRIGERVWVYEANLGRPFGTAAQYCCVPAHKAVRLPDRVGFDVGACMGIPVMTAHRCVFTDGPIAGKTVLVQGGAGAVGYYAVQVAKLGGAAKVIATVSRDEQARRAREAGADAIVNRKTENVVEAVRRICGADTPLDRVIEVAFGANLADDMALLEPSGVIATYASDAVPEPAVPFWPMLAKDLTVRFVLVYAMPQAAHDEAAGWISETLAEGRLKHQFYKTFSLDEIAAAHEATEAMANVGKVLVAID</sequence>
<dbReference type="InterPro" id="IPR036291">
    <property type="entry name" value="NAD(P)-bd_dom_sf"/>
</dbReference>
<dbReference type="Pfam" id="PF00107">
    <property type="entry name" value="ADH_zinc_N"/>
    <property type="match status" value="1"/>
</dbReference>
<dbReference type="InterPro" id="IPR011032">
    <property type="entry name" value="GroES-like_sf"/>
</dbReference>
<dbReference type="EMBL" id="VDUY01000005">
    <property type="protein sequence ID" value="TXL64601.1"/>
    <property type="molecule type" value="Genomic_DNA"/>
</dbReference>
<dbReference type="Gene3D" id="3.90.180.10">
    <property type="entry name" value="Medium-chain alcohol dehydrogenases, catalytic domain"/>
    <property type="match status" value="1"/>
</dbReference>
<dbReference type="Pfam" id="PF08240">
    <property type="entry name" value="ADH_N"/>
    <property type="match status" value="1"/>
</dbReference>
<reference evidence="3 4" key="1">
    <citation type="submission" date="2019-06" db="EMBL/GenBank/DDBJ databases">
        <title>Quisquiliibacterium sp. nov., isolated from a maize field.</title>
        <authorList>
            <person name="Lin S.-Y."/>
            <person name="Tsai C.-F."/>
            <person name="Young C.-C."/>
        </authorList>
    </citation>
    <scope>NUCLEOTIDE SEQUENCE [LARGE SCALE GENOMIC DNA]</scope>
    <source>
        <strain evidence="3 4">CC-CFT501</strain>
    </source>
</reference>
<gene>
    <name evidence="3" type="ORF">FHP08_12670</name>
</gene>
<name>A0A5C8NSC8_9BURK</name>
<feature type="domain" description="Enoyl reductase (ER)" evidence="2">
    <location>
        <begin position="11"/>
        <end position="327"/>
    </location>
</feature>
<dbReference type="InterPro" id="IPR013154">
    <property type="entry name" value="ADH-like_N"/>
</dbReference>
<dbReference type="Gene3D" id="3.40.50.720">
    <property type="entry name" value="NAD(P)-binding Rossmann-like Domain"/>
    <property type="match status" value="1"/>
</dbReference>
<accession>A0A5C8NSC8</accession>
<dbReference type="SUPFAM" id="SSF50129">
    <property type="entry name" value="GroES-like"/>
    <property type="match status" value="1"/>
</dbReference>
<organism evidence="3 4">
    <name type="scientific">Zeimonas arvi</name>
    <dbReference type="NCBI Taxonomy" id="2498847"/>
    <lineage>
        <taxon>Bacteria</taxon>
        <taxon>Pseudomonadati</taxon>
        <taxon>Pseudomonadota</taxon>
        <taxon>Betaproteobacteria</taxon>
        <taxon>Burkholderiales</taxon>
        <taxon>Burkholderiaceae</taxon>
        <taxon>Zeimonas</taxon>
    </lineage>
</organism>